<dbReference type="RefSeq" id="WP_207329775.1">
    <property type="nucleotide sequence ID" value="NZ_JAFMYW010000004.1"/>
</dbReference>
<keyword evidence="4" id="KW-1185">Reference proteome</keyword>
<proteinExistence type="predicted"/>
<reference evidence="3 4" key="1">
    <citation type="submission" date="2021-03" db="EMBL/GenBank/DDBJ databases">
        <title>Fibrella sp. HMF5405 genome sequencing and assembly.</title>
        <authorList>
            <person name="Kang H."/>
            <person name="Kim H."/>
            <person name="Bae S."/>
            <person name="Joh K."/>
        </authorList>
    </citation>
    <scope>NUCLEOTIDE SEQUENCE [LARGE SCALE GENOMIC DNA]</scope>
    <source>
        <strain evidence="3 4">HMF5405</strain>
    </source>
</reference>
<sequence>MQYTLSVAEPGSHYINITCRIDEVTGDTLDFQLPAWRPGRYELQHFAKNIRSFAVFDQNDQPLAYQKVTKDRWQVKTNGATSVQVRYTYFGLVAGDHKLDAGSSYADSSHFWYINPVNLCLYAEGRLHEACSLTLHIPDGWQIACGLLQQDSKTLVASDYYALVDSPLIASGTLQAVRYTVQEVDVTVWVQGWNYRMPPAFDPAQITADFTRFTEAQINLFGDFPESEYHFLTLVLPVPYYHGVEHRNSTVLVLGPELEGLAADGVTVEGAGLYTDLLGVASHELFHAWNICRIRPAELTPYDFTRENYFTTCFVAEGITTYYGDLMLRRSGVFDDAAYLKELLVVLKRHFEQAGRASLSLTESSWDLWLDGYVRGVPDRKVSVYHKGAIVSLILDLHLRRKFNHERSLDDVMRLLWQRFGPTENGQPARGYTYDDYRAIAAEVADEPLDWYFDTCITGNGPIGRLLNEHLTFIGLRMGYDDAGLVVLEWIGQAQERLEWERWFA</sequence>
<gene>
    <name evidence="3" type="ORF">J2I46_14550</name>
</gene>
<dbReference type="SUPFAM" id="SSF55486">
    <property type="entry name" value="Metalloproteases ('zincins'), catalytic domain"/>
    <property type="match status" value="1"/>
</dbReference>
<dbReference type="InterPro" id="IPR027268">
    <property type="entry name" value="Peptidase_M4/M1_CTD_sf"/>
</dbReference>
<dbReference type="EMBL" id="JAFMYW010000004">
    <property type="protein sequence ID" value="MBO0949813.1"/>
    <property type="molecule type" value="Genomic_DNA"/>
</dbReference>
<dbReference type="InterPro" id="IPR040756">
    <property type="entry name" value="Peptidase_M61_N"/>
</dbReference>
<evidence type="ECO:0000259" key="1">
    <source>
        <dbReference type="Pfam" id="PF05299"/>
    </source>
</evidence>
<evidence type="ECO:0000313" key="3">
    <source>
        <dbReference type="EMBL" id="MBO0949813.1"/>
    </source>
</evidence>
<protein>
    <submittedName>
        <fullName evidence="3">M61 family metallopeptidase</fullName>
    </submittedName>
</protein>
<dbReference type="InterPro" id="IPR007963">
    <property type="entry name" value="Peptidase_M61_catalytic"/>
</dbReference>
<accession>A0ABS3JK40</accession>
<feature type="domain" description="Peptidase M61 N-terminal" evidence="2">
    <location>
        <begin position="2"/>
        <end position="171"/>
    </location>
</feature>
<dbReference type="Pfam" id="PF17899">
    <property type="entry name" value="Peptidase_M61_N"/>
    <property type="match status" value="1"/>
</dbReference>
<feature type="domain" description="Peptidase M61 catalytic" evidence="1">
    <location>
        <begin position="277"/>
        <end position="391"/>
    </location>
</feature>
<dbReference type="Pfam" id="PF05299">
    <property type="entry name" value="Peptidase_M61"/>
    <property type="match status" value="1"/>
</dbReference>
<organism evidence="3 4">
    <name type="scientific">Fibrella forsythiae</name>
    <dbReference type="NCBI Taxonomy" id="2817061"/>
    <lineage>
        <taxon>Bacteria</taxon>
        <taxon>Pseudomonadati</taxon>
        <taxon>Bacteroidota</taxon>
        <taxon>Cytophagia</taxon>
        <taxon>Cytophagales</taxon>
        <taxon>Spirosomataceae</taxon>
        <taxon>Fibrella</taxon>
    </lineage>
</organism>
<dbReference type="PIRSF" id="PIRSF016493">
    <property type="entry name" value="Glycyl_aminpptds"/>
    <property type="match status" value="1"/>
</dbReference>
<name>A0ABS3JK40_9BACT</name>
<dbReference type="Gene3D" id="1.10.390.10">
    <property type="entry name" value="Neutral Protease Domain 2"/>
    <property type="match status" value="1"/>
</dbReference>
<dbReference type="Proteomes" id="UP000664628">
    <property type="component" value="Unassembled WGS sequence"/>
</dbReference>
<dbReference type="Gene3D" id="2.60.40.3650">
    <property type="match status" value="1"/>
</dbReference>
<dbReference type="InterPro" id="IPR024191">
    <property type="entry name" value="Peptidase_M61"/>
</dbReference>
<evidence type="ECO:0000313" key="4">
    <source>
        <dbReference type="Proteomes" id="UP000664628"/>
    </source>
</evidence>
<evidence type="ECO:0000259" key="2">
    <source>
        <dbReference type="Pfam" id="PF17899"/>
    </source>
</evidence>
<comment type="caution">
    <text evidence="3">The sequence shown here is derived from an EMBL/GenBank/DDBJ whole genome shotgun (WGS) entry which is preliminary data.</text>
</comment>